<dbReference type="FunFam" id="3.30.565.10:FF:000006">
    <property type="entry name" value="Sensor histidine kinase WalK"/>
    <property type="match status" value="1"/>
</dbReference>
<evidence type="ECO:0000256" key="10">
    <source>
        <dbReference type="ARBA" id="ARBA00022840"/>
    </source>
</evidence>
<evidence type="ECO:0000256" key="17">
    <source>
        <dbReference type="SAM" id="Phobius"/>
    </source>
</evidence>
<dbReference type="OrthoDB" id="9813151at2"/>
<dbReference type="InterPro" id="IPR005467">
    <property type="entry name" value="His_kinase_dom"/>
</dbReference>
<dbReference type="EC" id="2.7.13.3" evidence="3"/>
<dbReference type="Pfam" id="PF02518">
    <property type="entry name" value="HATPase_c"/>
    <property type="match status" value="1"/>
</dbReference>
<dbReference type="PROSITE" id="PS50885">
    <property type="entry name" value="HAMP"/>
    <property type="match status" value="1"/>
</dbReference>
<evidence type="ECO:0000256" key="16">
    <source>
        <dbReference type="ARBA" id="ARBA00040841"/>
    </source>
</evidence>
<comment type="function">
    <text evidence="15">Member of the two-component regulatory system HssS/HssR involved in intracellular heme homeostasis and tempering of staphylococcal virulence. HssS functions as a heme sensor histidine kinase which is autophosphorylated at a histidine residue and transfers its phosphate group to an aspartate residue of HssR. HssR/HssS activates the expression of hrtAB, an efflux pump, in response to extracellular heme, hemin, hemoglobin or blood.</text>
</comment>
<evidence type="ECO:0000256" key="8">
    <source>
        <dbReference type="ARBA" id="ARBA00022741"/>
    </source>
</evidence>
<dbReference type="SMART" id="SM00387">
    <property type="entry name" value="HATPase_c"/>
    <property type="match status" value="1"/>
</dbReference>
<keyword evidence="11 17" id="KW-1133">Transmembrane helix</keyword>
<dbReference type="InterPro" id="IPR036097">
    <property type="entry name" value="HisK_dim/P_sf"/>
</dbReference>
<dbReference type="CDD" id="cd00075">
    <property type="entry name" value="HATPase"/>
    <property type="match status" value="1"/>
</dbReference>
<keyword evidence="14 17" id="KW-0472">Membrane</keyword>
<dbReference type="Gene3D" id="3.30.565.10">
    <property type="entry name" value="Histidine kinase-like ATPase, C-terminal domain"/>
    <property type="match status" value="1"/>
</dbReference>
<keyword evidence="9 20" id="KW-0418">Kinase</keyword>
<feature type="domain" description="Histidine kinase" evidence="18">
    <location>
        <begin position="247"/>
        <end position="460"/>
    </location>
</feature>
<keyword evidence="8" id="KW-0547">Nucleotide-binding</keyword>
<dbReference type="STRING" id="126156.SAMN05421670_0955"/>
<dbReference type="CDD" id="cd06225">
    <property type="entry name" value="HAMP"/>
    <property type="match status" value="1"/>
</dbReference>
<dbReference type="GO" id="GO:0005886">
    <property type="term" value="C:plasma membrane"/>
    <property type="evidence" value="ECO:0007669"/>
    <property type="project" value="UniProtKB-SubCell"/>
</dbReference>
<dbReference type="SUPFAM" id="SSF55874">
    <property type="entry name" value="ATPase domain of HSP90 chaperone/DNA topoisomerase II/histidine kinase"/>
    <property type="match status" value="1"/>
</dbReference>
<gene>
    <name evidence="20" type="ORF">SAMN05421670_0955</name>
</gene>
<dbReference type="SUPFAM" id="SSF158472">
    <property type="entry name" value="HAMP domain-like"/>
    <property type="match status" value="1"/>
</dbReference>
<feature type="transmembrane region" description="Helical" evidence="17">
    <location>
        <begin position="163"/>
        <end position="185"/>
    </location>
</feature>
<evidence type="ECO:0000256" key="9">
    <source>
        <dbReference type="ARBA" id="ARBA00022777"/>
    </source>
</evidence>
<dbReference type="InterPro" id="IPR036890">
    <property type="entry name" value="HATPase_C_sf"/>
</dbReference>
<evidence type="ECO:0000256" key="4">
    <source>
        <dbReference type="ARBA" id="ARBA00022475"/>
    </source>
</evidence>
<keyword evidence="7 17" id="KW-0812">Transmembrane</keyword>
<dbReference type="Pfam" id="PF00512">
    <property type="entry name" value="HisKA"/>
    <property type="match status" value="1"/>
</dbReference>
<accession>A0A1I5VT23</accession>
<dbReference type="SMART" id="SM00388">
    <property type="entry name" value="HisKA"/>
    <property type="match status" value="1"/>
</dbReference>
<dbReference type="EMBL" id="FOXU01000001">
    <property type="protein sequence ID" value="SFQ10610.1"/>
    <property type="molecule type" value="Genomic_DNA"/>
</dbReference>
<evidence type="ECO:0000256" key="1">
    <source>
        <dbReference type="ARBA" id="ARBA00000085"/>
    </source>
</evidence>
<keyword evidence="21" id="KW-1185">Reference proteome</keyword>
<evidence type="ECO:0000313" key="20">
    <source>
        <dbReference type="EMBL" id="SFQ10610.1"/>
    </source>
</evidence>
<comment type="catalytic activity">
    <reaction evidence="1">
        <text>ATP + protein L-histidine = ADP + protein N-phospho-L-histidine.</text>
        <dbReference type="EC" id="2.7.13.3"/>
    </reaction>
</comment>
<dbReference type="RefSeq" id="WP_093534671.1">
    <property type="nucleotide sequence ID" value="NZ_FOXU01000001.1"/>
</dbReference>
<evidence type="ECO:0000256" key="15">
    <source>
        <dbReference type="ARBA" id="ARBA00037219"/>
    </source>
</evidence>
<dbReference type="GO" id="GO:0000155">
    <property type="term" value="F:phosphorelay sensor kinase activity"/>
    <property type="evidence" value="ECO:0007669"/>
    <property type="project" value="InterPro"/>
</dbReference>
<dbReference type="Gene3D" id="1.10.287.130">
    <property type="match status" value="1"/>
</dbReference>
<evidence type="ECO:0000256" key="11">
    <source>
        <dbReference type="ARBA" id="ARBA00022989"/>
    </source>
</evidence>
<organism evidence="20 21">
    <name type="scientific">Psychrobacillus psychrotolerans</name>
    <dbReference type="NCBI Taxonomy" id="126156"/>
    <lineage>
        <taxon>Bacteria</taxon>
        <taxon>Bacillati</taxon>
        <taxon>Bacillota</taxon>
        <taxon>Bacilli</taxon>
        <taxon>Bacillales</taxon>
        <taxon>Bacillaceae</taxon>
        <taxon>Psychrobacillus</taxon>
    </lineage>
</organism>
<keyword evidence="10" id="KW-0067">ATP-binding</keyword>
<dbReference type="PANTHER" id="PTHR45528:SF11">
    <property type="entry name" value="HISTIDINE KINASE"/>
    <property type="match status" value="1"/>
</dbReference>
<evidence type="ECO:0000256" key="6">
    <source>
        <dbReference type="ARBA" id="ARBA00022679"/>
    </source>
</evidence>
<name>A0A1I5VT23_9BACI</name>
<evidence type="ECO:0000256" key="3">
    <source>
        <dbReference type="ARBA" id="ARBA00012438"/>
    </source>
</evidence>
<sequence>MKTLYRQFISATVLILFCSIIVGFVLANIIYFSVSKNNIDSQNVEFALEVANGIENMHDSKDSMHAYLSLIGNSGYQIYLISSSGEKYPFGEEFQNLKIPPETVQTIMDGEIYHGMKYAPSSLLMMGHFSNSLENSVGVPVVTQQNQYALFLRPDNKSIFSDIHVVLMSFVVAIAIISLLGVAVMTRKLIRPISSLTEATKAVKNENFNYRLNISRNDEIGQLAENFNLMQQQLAHNDELRKGFVNDVSHDFQSPLMNIQGYSDLLQTDELKKEDRLQYAAIIQRESKRLSNLTKQLLILTSLDQASYSLQRNSVRLDEQLKEIIRKSQWRINERELELSYKLEPVSIQGDAELLMSVWDNLLSNAIKYSELGSIISITCREVHGEIQIIFKDTGIGISNEQLAQIFVRFYRVDTARKKDGTGLGLSIVKKVVELHGGQVNVTSKVGKGSTFVIKLPIRRS</sequence>
<dbReference type="CDD" id="cd00082">
    <property type="entry name" value="HisKA"/>
    <property type="match status" value="1"/>
</dbReference>
<dbReference type="InterPro" id="IPR004358">
    <property type="entry name" value="Sig_transdc_His_kin-like_C"/>
</dbReference>
<evidence type="ECO:0000256" key="14">
    <source>
        <dbReference type="ARBA" id="ARBA00023136"/>
    </source>
</evidence>
<dbReference type="PRINTS" id="PR00344">
    <property type="entry name" value="BCTRLSENSOR"/>
</dbReference>
<keyword evidence="12" id="KW-0902">Two-component regulatory system</keyword>
<dbReference type="AlphaFoldDB" id="A0A1I5VT23"/>
<proteinExistence type="predicted"/>
<keyword evidence="5" id="KW-0597">Phosphoprotein</keyword>
<feature type="transmembrane region" description="Helical" evidence="17">
    <location>
        <begin position="12"/>
        <end position="34"/>
    </location>
</feature>
<dbReference type="PROSITE" id="PS50109">
    <property type="entry name" value="HIS_KIN"/>
    <property type="match status" value="1"/>
</dbReference>
<evidence type="ECO:0000259" key="19">
    <source>
        <dbReference type="PROSITE" id="PS50885"/>
    </source>
</evidence>
<protein>
    <recommendedName>
        <fullName evidence="16">Heme sensor protein HssS</fullName>
        <ecNumber evidence="3">2.7.13.3</ecNumber>
    </recommendedName>
</protein>
<dbReference type="GO" id="GO:0005524">
    <property type="term" value="F:ATP binding"/>
    <property type="evidence" value="ECO:0007669"/>
    <property type="project" value="UniProtKB-KW"/>
</dbReference>
<evidence type="ECO:0000256" key="13">
    <source>
        <dbReference type="ARBA" id="ARBA00023026"/>
    </source>
</evidence>
<dbReference type="InterPro" id="IPR003594">
    <property type="entry name" value="HATPase_dom"/>
</dbReference>
<evidence type="ECO:0000259" key="18">
    <source>
        <dbReference type="PROSITE" id="PS50109"/>
    </source>
</evidence>
<dbReference type="InterPro" id="IPR050398">
    <property type="entry name" value="HssS/ArlS-like"/>
</dbReference>
<comment type="subcellular location">
    <subcellularLocation>
        <location evidence="2">Cell membrane</location>
        <topology evidence="2">Multi-pass membrane protein</topology>
    </subcellularLocation>
</comment>
<dbReference type="Pfam" id="PF00672">
    <property type="entry name" value="HAMP"/>
    <property type="match status" value="1"/>
</dbReference>
<dbReference type="Proteomes" id="UP000198734">
    <property type="component" value="Unassembled WGS sequence"/>
</dbReference>
<evidence type="ECO:0000256" key="7">
    <source>
        <dbReference type="ARBA" id="ARBA00022692"/>
    </source>
</evidence>
<keyword evidence="4" id="KW-1003">Cell membrane</keyword>
<keyword evidence="13" id="KW-0843">Virulence</keyword>
<evidence type="ECO:0000256" key="5">
    <source>
        <dbReference type="ARBA" id="ARBA00022553"/>
    </source>
</evidence>
<reference evidence="21" key="1">
    <citation type="submission" date="2016-10" db="EMBL/GenBank/DDBJ databases">
        <authorList>
            <person name="Varghese N."/>
            <person name="Submissions S."/>
        </authorList>
    </citation>
    <scope>NUCLEOTIDE SEQUENCE [LARGE SCALE GENOMIC DNA]</scope>
    <source>
        <strain evidence="21">DSM 11706</strain>
    </source>
</reference>
<feature type="domain" description="HAMP" evidence="19">
    <location>
        <begin position="187"/>
        <end position="239"/>
    </location>
</feature>
<dbReference type="PANTHER" id="PTHR45528">
    <property type="entry name" value="SENSOR HISTIDINE KINASE CPXA"/>
    <property type="match status" value="1"/>
</dbReference>
<dbReference type="InterPro" id="IPR003661">
    <property type="entry name" value="HisK_dim/P_dom"/>
</dbReference>
<evidence type="ECO:0000313" key="21">
    <source>
        <dbReference type="Proteomes" id="UP000198734"/>
    </source>
</evidence>
<dbReference type="SUPFAM" id="SSF47384">
    <property type="entry name" value="Homodimeric domain of signal transducing histidine kinase"/>
    <property type="match status" value="1"/>
</dbReference>
<keyword evidence="6" id="KW-0808">Transferase</keyword>
<dbReference type="InterPro" id="IPR003660">
    <property type="entry name" value="HAMP_dom"/>
</dbReference>
<evidence type="ECO:0000256" key="12">
    <source>
        <dbReference type="ARBA" id="ARBA00023012"/>
    </source>
</evidence>
<dbReference type="SMART" id="SM00304">
    <property type="entry name" value="HAMP"/>
    <property type="match status" value="1"/>
</dbReference>
<evidence type="ECO:0000256" key="2">
    <source>
        <dbReference type="ARBA" id="ARBA00004651"/>
    </source>
</evidence>
<dbReference type="Gene3D" id="6.10.340.10">
    <property type="match status" value="1"/>
</dbReference>